<dbReference type="EC" id="2.7.4.16" evidence="1"/>
<dbReference type="AlphaFoldDB" id="A0A2N3G5C7"/>
<feature type="binding site" evidence="1">
    <location>
        <position position="220"/>
    </location>
    <ligand>
        <name>ATP</name>
        <dbReference type="ChEBI" id="CHEBI:30616"/>
    </ligand>
</feature>
<proteinExistence type="inferred from homology"/>
<dbReference type="GO" id="GO:0009030">
    <property type="term" value="F:thiamine-phosphate kinase activity"/>
    <property type="evidence" value="ECO:0007669"/>
    <property type="project" value="UniProtKB-UniRule"/>
</dbReference>
<comment type="pathway">
    <text evidence="1">Cofactor biosynthesis; thiamine diphosphate biosynthesis; thiamine diphosphate from thiamine phosphate: step 1/1.</text>
</comment>
<feature type="binding site" evidence="1">
    <location>
        <position position="78"/>
    </location>
    <ligand>
        <name>Mg(2+)</name>
        <dbReference type="ChEBI" id="CHEBI:18420"/>
        <label>4</label>
    </ligand>
</feature>
<feature type="binding site" evidence="1">
    <location>
        <position position="33"/>
    </location>
    <ligand>
        <name>Mg(2+)</name>
        <dbReference type="ChEBI" id="CHEBI:18420"/>
        <label>3</label>
    </ligand>
</feature>
<keyword evidence="1" id="KW-0067">ATP-binding</keyword>
<evidence type="ECO:0000259" key="3">
    <source>
        <dbReference type="Pfam" id="PF02769"/>
    </source>
</evidence>
<evidence type="ECO:0000259" key="2">
    <source>
        <dbReference type="Pfam" id="PF00586"/>
    </source>
</evidence>
<dbReference type="CDD" id="cd02194">
    <property type="entry name" value="ThiL"/>
    <property type="match status" value="1"/>
</dbReference>
<feature type="binding site" evidence="1">
    <location>
        <position position="47"/>
    </location>
    <ligand>
        <name>Mg(2+)</name>
        <dbReference type="ChEBI" id="CHEBI:18420"/>
        <label>4</label>
    </ligand>
</feature>
<comment type="similarity">
    <text evidence="1">Belongs to the thiamine-monophosphate kinase family.</text>
</comment>
<keyword evidence="1" id="KW-0460">Magnesium</keyword>
<gene>
    <name evidence="1 4" type="primary">thiL</name>
    <name evidence="4" type="ORF">CVT63_06160</name>
</gene>
<comment type="miscellaneous">
    <text evidence="1">Reaction mechanism of ThiL seems to utilize a direct, inline transfer of the gamma-phosphate of ATP to TMP rather than a phosphorylated enzyme intermediate.</text>
</comment>
<dbReference type="Proteomes" id="UP000233654">
    <property type="component" value="Unassembled WGS sequence"/>
</dbReference>
<feature type="binding site" evidence="1">
    <location>
        <position position="78"/>
    </location>
    <ligand>
        <name>Mg(2+)</name>
        <dbReference type="ChEBI" id="CHEBI:18420"/>
        <label>2</label>
    </ligand>
</feature>
<dbReference type="GO" id="GO:0000287">
    <property type="term" value="F:magnesium ion binding"/>
    <property type="evidence" value="ECO:0007669"/>
    <property type="project" value="UniProtKB-UniRule"/>
</dbReference>
<feature type="binding site" evidence="1">
    <location>
        <position position="56"/>
    </location>
    <ligand>
        <name>substrate</name>
    </ligand>
</feature>
<evidence type="ECO:0000313" key="4">
    <source>
        <dbReference type="EMBL" id="PKQ27784.1"/>
    </source>
</evidence>
<keyword evidence="1" id="KW-0547">Nucleotide-binding</keyword>
<dbReference type="InterPro" id="IPR006283">
    <property type="entry name" value="ThiL-like"/>
</dbReference>
<dbReference type="InterPro" id="IPR016188">
    <property type="entry name" value="PurM-like_N"/>
</dbReference>
<evidence type="ECO:0000256" key="1">
    <source>
        <dbReference type="HAMAP-Rule" id="MF_02128"/>
    </source>
</evidence>
<dbReference type="SUPFAM" id="SSF55326">
    <property type="entry name" value="PurM N-terminal domain-like"/>
    <property type="match status" value="1"/>
</dbReference>
<accession>A0A2N3G5C7</accession>
<dbReference type="Pfam" id="PF00586">
    <property type="entry name" value="AIRS"/>
    <property type="match status" value="1"/>
</dbReference>
<keyword evidence="1" id="KW-0808">Transferase</keyword>
<dbReference type="Pfam" id="PF02769">
    <property type="entry name" value="AIRS_C"/>
    <property type="match status" value="1"/>
</dbReference>
<comment type="function">
    <text evidence="1">Catalyzes the ATP-dependent phosphorylation of thiamine-monophosphate (TMP) to form thiamine-pyrophosphate (TPP), the active form of vitamin B1.</text>
</comment>
<dbReference type="HAMAP" id="MF_02128">
    <property type="entry name" value="TMP_kinase"/>
    <property type="match status" value="1"/>
</dbReference>
<dbReference type="Gene3D" id="3.90.650.10">
    <property type="entry name" value="PurM-like C-terminal domain"/>
    <property type="match status" value="1"/>
</dbReference>
<dbReference type="NCBIfam" id="TIGR01379">
    <property type="entry name" value="thiL"/>
    <property type="match status" value="1"/>
</dbReference>
<feature type="binding site" evidence="1">
    <location>
        <begin position="125"/>
        <end position="126"/>
    </location>
    <ligand>
        <name>ATP</name>
        <dbReference type="ChEBI" id="CHEBI:30616"/>
    </ligand>
</feature>
<protein>
    <recommendedName>
        <fullName evidence="1">Thiamine-monophosphate kinase</fullName>
        <shortName evidence="1">TMP kinase</shortName>
        <shortName evidence="1">Thiamine-phosphate kinase</shortName>
        <ecNumber evidence="1">2.7.4.16</ecNumber>
    </recommendedName>
</protein>
<feature type="binding site" evidence="1">
    <location>
        <position position="49"/>
    </location>
    <ligand>
        <name>Mg(2+)</name>
        <dbReference type="ChEBI" id="CHEBI:18420"/>
        <label>1</label>
    </ligand>
</feature>
<keyword evidence="1" id="KW-0479">Metal-binding</keyword>
<feature type="binding site" evidence="1">
    <location>
        <position position="49"/>
    </location>
    <ligand>
        <name>Mg(2+)</name>
        <dbReference type="ChEBI" id="CHEBI:18420"/>
        <label>2</label>
    </ligand>
</feature>
<dbReference type="InterPro" id="IPR010918">
    <property type="entry name" value="PurM-like_C_dom"/>
</dbReference>
<feature type="binding site" evidence="1">
    <location>
        <position position="328"/>
    </location>
    <ligand>
        <name>substrate</name>
    </ligand>
</feature>
<feature type="binding site" evidence="1">
    <location>
        <position position="221"/>
    </location>
    <ligand>
        <name>Mg(2+)</name>
        <dbReference type="ChEBI" id="CHEBI:18420"/>
        <label>5</label>
    </ligand>
</feature>
<dbReference type="Gene3D" id="3.30.1330.10">
    <property type="entry name" value="PurM-like, N-terminal domain"/>
    <property type="match status" value="1"/>
</dbReference>
<dbReference type="PIRSF" id="PIRSF005303">
    <property type="entry name" value="Thiam_monoph_kin"/>
    <property type="match status" value="1"/>
</dbReference>
<feature type="domain" description="PurM-like C-terminal" evidence="3">
    <location>
        <begin position="156"/>
        <end position="310"/>
    </location>
</feature>
<feature type="binding site" evidence="1">
    <location>
        <position position="271"/>
    </location>
    <ligand>
        <name>substrate</name>
    </ligand>
</feature>
<comment type="caution">
    <text evidence="1">Lacks conserved residue(s) required for the propagation of feature annotation.</text>
</comment>
<dbReference type="InterPro" id="IPR036676">
    <property type="entry name" value="PurM-like_C_sf"/>
</dbReference>
<name>A0A2N3G5C7_9ACTN</name>
<dbReference type="GO" id="GO:0005524">
    <property type="term" value="F:ATP binding"/>
    <property type="evidence" value="ECO:0007669"/>
    <property type="project" value="UniProtKB-UniRule"/>
</dbReference>
<feature type="domain" description="PurM-like N-terminal" evidence="2">
    <location>
        <begin position="31"/>
        <end position="142"/>
    </location>
</feature>
<dbReference type="UniPathway" id="UPA00060">
    <property type="reaction ID" value="UER00142"/>
</dbReference>
<evidence type="ECO:0000313" key="5">
    <source>
        <dbReference type="Proteomes" id="UP000233654"/>
    </source>
</evidence>
<dbReference type="SUPFAM" id="SSF56042">
    <property type="entry name" value="PurM C-terminal domain-like"/>
    <property type="match status" value="1"/>
</dbReference>
<dbReference type="GO" id="GO:0009229">
    <property type="term" value="P:thiamine diphosphate biosynthetic process"/>
    <property type="evidence" value="ECO:0007669"/>
    <property type="project" value="UniProtKB-UniRule"/>
</dbReference>
<feature type="binding site" evidence="1">
    <location>
        <position position="33"/>
    </location>
    <ligand>
        <name>Mg(2+)</name>
        <dbReference type="ChEBI" id="CHEBI:18420"/>
        <label>4</label>
    </ligand>
</feature>
<comment type="catalytic activity">
    <reaction evidence="1">
        <text>thiamine phosphate + ATP = thiamine diphosphate + ADP</text>
        <dbReference type="Rhea" id="RHEA:15913"/>
        <dbReference type="ChEBI" id="CHEBI:30616"/>
        <dbReference type="ChEBI" id="CHEBI:37575"/>
        <dbReference type="ChEBI" id="CHEBI:58937"/>
        <dbReference type="ChEBI" id="CHEBI:456216"/>
        <dbReference type="EC" id="2.7.4.16"/>
    </reaction>
</comment>
<feature type="binding site" evidence="1">
    <location>
        <position position="78"/>
    </location>
    <ligand>
        <name>Mg(2+)</name>
        <dbReference type="ChEBI" id="CHEBI:18420"/>
        <label>3</label>
    </ligand>
</feature>
<sequence>MADTPLSESAAIAVIREMLSAPAPALEVGVGDDAAVFHFAGGSIILTVDSIYEGIHFTLDTCGLADIGWKAMAASVSDIAAMGGQPLCALMSVAFGAPPTEDEVRALLGGALEMSGSCNCSIIGGDICRSSSGLGVSVTVAGTPHAYGPVLRSGAREGDIIGVTGTLGDSAGGLYVLKSGHPDLRAKFPALVDAHLRPESRIPAGEILASCGASAMEDVSDGLAADLVHICQESDVGCEIYSEAIPLSGELRALANEARCDPLQWALAGGEDYELVFTAPEERFSKALSSLAEREAPATRIGVVAHASKGTRLIAPDGRAESLEGLGYDHFLK</sequence>
<dbReference type="PANTHER" id="PTHR30270">
    <property type="entry name" value="THIAMINE-MONOPHOSPHATE KINASE"/>
    <property type="match status" value="1"/>
</dbReference>
<dbReference type="EMBL" id="PHEX01000054">
    <property type="protein sequence ID" value="PKQ27784.1"/>
    <property type="molecule type" value="Genomic_DNA"/>
</dbReference>
<keyword evidence="1" id="KW-0784">Thiamine biosynthesis</keyword>
<dbReference type="InterPro" id="IPR036921">
    <property type="entry name" value="PurM-like_N_sf"/>
</dbReference>
<reference evidence="4 5" key="1">
    <citation type="journal article" date="2017" name="ISME J.">
        <title>Potential for microbial H2 and metal transformations associated with novel bacteria and archaea in deep terrestrial subsurface sediments.</title>
        <authorList>
            <person name="Hernsdorf A.W."/>
            <person name="Amano Y."/>
            <person name="Miyakawa K."/>
            <person name="Ise K."/>
            <person name="Suzuki Y."/>
            <person name="Anantharaman K."/>
            <person name="Probst A."/>
            <person name="Burstein D."/>
            <person name="Thomas B.C."/>
            <person name="Banfield J.F."/>
        </authorList>
    </citation>
    <scope>NUCLEOTIDE SEQUENCE [LARGE SCALE GENOMIC DNA]</scope>
    <source>
        <strain evidence="4">HGW-Actinobacteria-3</strain>
    </source>
</reference>
<comment type="caution">
    <text evidence="4">The sequence shown here is derived from an EMBL/GenBank/DDBJ whole genome shotgun (WGS) entry which is preliminary data.</text>
</comment>
<keyword evidence="1 4" id="KW-0418">Kinase</keyword>
<dbReference type="PANTHER" id="PTHR30270:SF0">
    <property type="entry name" value="THIAMINE-MONOPHOSPHATE KINASE"/>
    <property type="match status" value="1"/>
</dbReference>
<organism evidence="4 5">
    <name type="scientific">Candidatus Anoxymicrobium japonicum</name>
    <dbReference type="NCBI Taxonomy" id="2013648"/>
    <lineage>
        <taxon>Bacteria</taxon>
        <taxon>Bacillati</taxon>
        <taxon>Actinomycetota</taxon>
        <taxon>Candidatus Geothermincolia</taxon>
        <taxon>Candidatus Geothermincolales</taxon>
        <taxon>Candidatus Anoxymicrobiaceae</taxon>
        <taxon>Candidatus Anoxymicrobium</taxon>
    </lineage>
</organism>
<feature type="binding site" evidence="1">
    <location>
        <position position="152"/>
    </location>
    <ligand>
        <name>ATP</name>
        <dbReference type="ChEBI" id="CHEBI:30616"/>
    </ligand>
</feature>
<dbReference type="GO" id="GO:0009228">
    <property type="term" value="P:thiamine biosynthetic process"/>
    <property type="evidence" value="ECO:0007669"/>
    <property type="project" value="UniProtKB-KW"/>
</dbReference>
<feature type="binding site" evidence="1">
    <location>
        <position position="126"/>
    </location>
    <ligand>
        <name>Mg(2+)</name>
        <dbReference type="ChEBI" id="CHEBI:18420"/>
        <label>1</label>
    </ligand>
</feature>
<feature type="binding site" evidence="1">
    <location>
        <position position="218"/>
    </location>
    <ligand>
        <name>Mg(2+)</name>
        <dbReference type="ChEBI" id="CHEBI:18420"/>
        <label>3</label>
    </ligand>
</feature>